<evidence type="ECO:0000313" key="2">
    <source>
        <dbReference type="Proteomes" id="UP001283361"/>
    </source>
</evidence>
<name>A0AAE0XT63_9GAST</name>
<keyword evidence="2" id="KW-1185">Reference proteome</keyword>
<dbReference type="AlphaFoldDB" id="A0AAE0XT63"/>
<dbReference type="Proteomes" id="UP001283361">
    <property type="component" value="Unassembled WGS sequence"/>
</dbReference>
<accession>A0AAE0XT63</accession>
<protein>
    <submittedName>
        <fullName evidence="1">Uncharacterized protein</fullName>
    </submittedName>
</protein>
<evidence type="ECO:0000313" key="1">
    <source>
        <dbReference type="EMBL" id="KAK3709876.1"/>
    </source>
</evidence>
<gene>
    <name evidence="1" type="ORF">RRG08_050351</name>
</gene>
<sequence length="74" mass="7826">MEIDVSAAQPLKTNIAVKGFRADRPSAVAALVALCKVPRDTQGCRSLALGLDRAINSNKDGADRQSETKSANNE</sequence>
<comment type="caution">
    <text evidence="1">The sequence shown here is derived from an EMBL/GenBank/DDBJ whole genome shotgun (WGS) entry which is preliminary data.</text>
</comment>
<dbReference type="EMBL" id="JAWDGP010007652">
    <property type="protein sequence ID" value="KAK3709876.1"/>
    <property type="molecule type" value="Genomic_DNA"/>
</dbReference>
<proteinExistence type="predicted"/>
<reference evidence="1" key="1">
    <citation type="journal article" date="2023" name="G3 (Bethesda)">
        <title>A reference genome for the long-term kleptoplast-retaining sea slug Elysia crispata morphotype clarki.</title>
        <authorList>
            <person name="Eastman K.E."/>
            <person name="Pendleton A.L."/>
            <person name="Shaikh M.A."/>
            <person name="Suttiyut T."/>
            <person name="Ogas R."/>
            <person name="Tomko P."/>
            <person name="Gavelis G."/>
            <person name="Widhalm J.R."/>
            <person name="Wisecaver J.H."/>
        </authorList>
    </citation>
    <scope>NUCLEOTIDE SEQUENCE</scope>
    <source>
        <strain evidence="1">ECLA1</strain>
    </source>
</reference>
<organism evidence="1 2">
    <name type="scientific">Elysia crispata</name>
    <name type="common">lettuce slug</name>
    <dbReference type="NCBI Taxonomy" id="231223"/>
    <lineage>
        <taxon>Eukaryota</taxon>
        <taxon>Metazoa</taxon>
        <taxon>Spiralia</taxon>
        <taxon>Lophotrochozoa</taxon>
        <taxon>Mollusca</taxon>
        <taxon>Gastropoda</taxon>
        <taxon>Heterobranchia</taxon>
        <taxon>Euthyneura</taxon>
        <taxon>Panpulmonata</taxon>
        <taxon>Sacoglossa</taxon>
        <taxon>Placobranchoidea</taxon>
        <taxon>Plakobranchidae</taxon>
        <taxon>Elysia</taxon>
    </lineage>
</organism>